<feature type="transmembrane region" description="Helical" evidence="2">
    <location>
        <begin position="106"/>
        <end position="127"/>
    </location>
</feature>
<organism evidence="4 5">
    <name type="scientific">Tamlana crocina</name>
    <dbReference type="NCBI Taxonomy" id="393006"/>
    <lineage>
        <taxon>Bacteria</taxon>
        <taxon>Pseudomonadati</taxon>
        <taxon>Bacteroidota</taxon>
        <taxon>Flavobacteriia</taxon>
        <taxon>Flavobacteriales</taxon>
        <taxon>Flavobacteriaceae</taxon>
        <taxon>Tamlana</taxon>
    </lineage>
</organism>
<dbReference type="Proteomes" id="UP000760545">
    <property type="component" value="Unassembled WGS sequence"/>
</dbReference>
<dbReference type="PANTHER" id="PTHR33406:SF6">
    <property type="entry name" value="MEMBRANE PROTEIN YDGH-RELATED"/>
    <property type="match status" value="1"/>
</dbReference>
<keyword evidence="2" id="KW-0472">Membrane</keyword>
<comment type="caution">
    <text evidence="4">The sequence shown here is derived from an EMBL/GenBank/DDBJ whole genome shotgun (WGS) entry which is preliminary data.</text>
</comment>
<dbReference type="SUPFAM" id="SSF82866">
    <property type="entry name" value="Multidrug efflux transporter AcrB transmembrane domain"/>
    <property type="match status" value="1"/>
</dbReference>
<sequence length="128" mass="13965">RATVISMITVIVGVMWAFGVLGLLHYEITVLTAIIPPLIIVIGIPNCIFLINKYQQEIKKHGNQAKSLQRVITKVGNATLLTNLTTASGFATFILTESTLLTEFGIVASINIILIFILSLLIIPIIYS</sequence>
<feature type="transmembrane region" description="Helical" evidence="2">
    <location>
        <begin position="71"/>
        <end position="94"/>
    </location>
</feature>
<reference evidence="4 5" key="1">
    <citation type="submission" date="2020-03" db="EMBL/GenBank/DDBJ databases">
        <title>Tamlana sp. nov, isolated from XXX.</title>
        <authorList>
            <person name="Cao W.R."/>
        </authorList>
    </citation>
    <scope>NUCLEOTIDE SEQUENCE [LARGE SCALE GENOMIC DNA]</scope>
    <source>
        <strain evidence="4 5">HST1-43</strain>
    </source>
</reference>
<feature type="transmembrane region" description="Helical" evidence="2">
    <location>
        <begin position="7"/>
        <end position="24"/>
    </location>
</feature>
<feature type="non-terminal residue" evidence="4">
    <location>
        <position position="1"/>
    </location>
</feature>
<dbReference type="Pfam" id="PF12349">
    <property type="entry name" value="Sterol-sensing"/>
    <property type="match status" value="1"/>
</dbReference>
<dbReference type="InterPro" id="IPR053958">
    <property type="entry name" value="HMGCR/SNAP/NPC1-like_SSD"/>
</dbReference>
<proteinExistence type="inferred from homology"/>
<keyword evidence="2" id="KW-1133">Transmembrane helix</keyword>
<keyword evidence="5" id="KW-1185">Reference proteome</keyword>
<dbReference type="EMBL" id="JAAVJS010000403">
    <property type="protein sequence ID" value="NJX17237.1"/>
    <property type="molecule type" value="Genomic_DNA"/>
</dbReference>
<evidence type="ECO:0000259" key="3">
    <source>
        <dbReference type="PROSITE" id="PS50156"/>
    </source>
</evidence>
<dbReference type="PROSITE" id="PS50156">
    <property type="entry name" value="SSD"/>
    <property type="match status" value="1"/>
</dbReference>
<dbReference type="PRINTS" id="PR00702">
    <property type="entry name" value="ACRIFLAVINRP"/>
</dbReference>
<name>A0ABX1DFZ2_9FLAO</name>
<gene>
    <name evidence="4" type="ORF">HC176_17330</name>
</gene>
<accession>A0ABX1DFZ2</accession>
<dbReference type="PANTHER" id="PTHR33406">
    <property type="entry name" value="MEMBRANE PROTEIN MJ1562-RELATED"/>
    <property type="match status" value="1"/>
</dbReference>
<dbReference type="Gene3D" id="1.20.1640.10">
    <property type="entry name" value="Multidrug efflux transporter AcrB transmembrane domain"/>
    <property type="match status" value="1"/>
</dbReference>
<evidence type="ECO:0000256" key="2">
    <source>
        <dbReference type="SAM" id="Phobius"/>
    </source>
</evidence>
<dbReference type="InterPro" id="IPR001036">
    <property type="entry name" value="Acrflvin-R"/>
</dbReference>
<dbReference type="InterPro" id="IPR000731">
    <property type="entry name" value="SSD"/>
</dbReference>
<protein>
    <submittedName>
        <fullName evidence="4">MMPL family transporter</fullName>
    </submittedName>
</protein>
<keyword evidence="2" id="KW-0812">Transmembrane</keyword>
<evidence type="ECO:0000256" key="1">
    <source>
        <dbReference type="ARBA" id="ARBA00010157"/>
    </source>
</evidence>
<feature type="domain" description="SSD" evidence="3">
    <location>
        <begin position="1"/>
        <end position="128"/>
    </location>
</feature>
<evidence type="ECO:0000313" key="5">
    <source>
        <dbReference type="Proteomes" id="UP000760545"/>
    </source>
</evidence>
<dbReference type="InterPro" id="IPR050545">
    <property type="entry name" value="Mycobact_MmpL"/>
</dbReference>
<evidence type="ECO:0000313" key="4">
    <source>
        <dbReference type="EMBL" id="NJX17237.1"/>
    </source>
</evidence>
<feature type="non-terminal residue" evidence="4">
    <location>
        <position position="128"/>
    </location>
</feature>
<feature type="transmembrane region" description="Helical" evidence="2">
    <location>
        <begin position="30"/>
        <end position="51"/>
    </location>
</feature>
<dbReference type="RefSeq" id="WP_167920251.1">
    <property type="nucleotide sequence ID" value="NZ_JAAVJS010000403.1"/>
</dbReference>
<comment type="similarity">
    <text evidence="1">Belongs to the resistance-nodulation-cell division (RND) (TC 2.A.6) family. MmpL subfamily.</text>
</comment>